<dbReference type="EMBL" id="JACEIK010000321">
    <property type="protein sequence ID" value="MCD7454904.1"/>
    <property type="molecule type" value="Genomic_DNA"/>
</dbReference>
<accession>A0ABS8S7U8</accession>
<sequence length="53" mass="5729">CKADGTPCTCFSPAIADSHMVNPDGLTVVAALHQWAIDWHEANQRCKASNPFC</sequence>
<gene>
    <name evidence="1" type="ORF">HAX54_026469</name>
</gene>
<organism evidence="1 2">
    <name type="scientific">Datura stramonium</name>
    <name type="common">Jimsonweed</name>
    <name type="synonym">Common thornapple</name>
    <dbReference type="NCBI Taxonomy" id="4076"/>
    <lineage>
        <taxon>Eukaryota</taxon>
        <taxon>Viridiplantae</taxon>
        <taxon>Streptophyta</taxon>
        <taxon>Embryophyta</taxon>
        <taxon>Tracheophyta</taxon>
        <taxon>Spermatophyta</taxon>
        <taxon>Magnoliopsida</taxon>
        <taxon>eudicotyledons</taxon>
        <taxon>Gunneridae</taxon>
        <taxon>Pentapetalae</taxon>
        <taxon>asterids</taxon>
        <taxon>lamiids</taxon>
        <taxon>Solanales</taxon>
        <taxon>Solanaceae</taxon>
        <taxon>Solanoideae</taxon>
        <taxon>Datureae</taxon>
        <taxon>Datura</taxon>
    </lineage>
</organism>
<comment type="caution">
    <text evidence="1">The sequence shown here is derived from an EMBL/GenBank/DDBJ whole genome shotgun (WGS) entry which is preliminary data.</text>
</comment>
<protein>
    <submittedName>
        <fullName evidence="1">Uncharacterized protein</fullName>
    </submittedName>
</protein>
<feature type="non-terminal residue" evidence="1">
    <location>
        <position position="1"/>
    </location>
</feature>
<dbReference type="Proteomes" id="UP000823775">
    <property type="component" value="Unassembled WGS sequence"/>
</dbReference>
<keyword evidence="2" id="KW-1185">Reference proteome</keyword>
<evidence type="ECO:0000313" key="2">
    <source>
        <dbReference type="Proteomes" id="UP000823775"/>
    </source>
</evidence>
<proteinExistence type="predicted"/>
<reference evidence="1 2" key="1">
    <citation type="journal article" date="2021" name="BMC Genomics">
        <title>Datura genome reveals duplications of psychoactive alkaloid biosynthetic genes and high mutation rate following tissue culture.</title>
        <authorList>
            <person name="Rajewski A."/>
            <person name="Carter-House D."/>
            <person name="Stajich J."/>
            <person name="Litt A."/>
        </authorList>
    </citation>
    <scope>NUCLEOTIDE SEQUENCE [LARGE SCALE GENOMIC DNA]</scope>
    <source>
        <strain evidence="1">AR-01</strain>
    </source>
</reference>
<name>A0ABS8S7U8_DATST</name>
<evidence type="ECO:0000313" key="1">
    <source>
        <dbReference type="EMBL" id="MCD7454904.1"/>
    </source>
</evidence>